<name>A0A3P7J829_STRVU</name>
<feature type="region of interest" description="Disordered" evidence="1">
    <location>
        <begin position="59"/>
        <end position="222"/>
    </location>
</feature>
<keyword evidence="3" id="KW-1185">Reference proteome</keyword>
<organism evidence="2 3">
    <name type="scientific">Strongylus vulgaris</name>
    <name type="common">Blood worm</name>
    <dbReference type="NCBI Taxonomy" id="40348"/>
    <lineage>
        <taxon>Eukaryota</taxon>
        <taxon>Metazoa</taxon>
        <taxon>Ecdysozoa</taxon>
        <taxon>Nematoda</taxon>
        <taxon>Chromadorea</taxon>
        <taxon>Rhabditida</taxon>
        <taxon>Rhabditina</taxon>
        <taxon>Rhabditomorpha</taxon>
        <taxon>Strongyloidea</taxon>
        <taxon>Strongylidae</taxon>
        <taxon>Strongylus</taxon>
    </lineage>
</organism>
<accession>A0A3P7J829</accession>
<evidence type="ECO:0000313" key="2">
    <source>
        <dbReference type="EMBL" id="VDM79446.1"/>
    </source>
</evidence>
<evidence type="ECO:0000313" key="3">
    <source>
        <dbReference type="Proteomes" id="UP000270094"/>
    </source>
</evidence>
<reference evidence="2 3" key="1">
    <citation type="submission" date="2018-11" db="EMBL/GenBank/DDBJ databases">
        <authorList>
            <consortium name="Pathogen Informatics"/>
        </authorList>
    </citation>
    <scope>NUCLEOTIDE SEQUENCE [LARGE SCALE GENOMIC DNA]</scope>
</reference>
<dbReference type="EMBL" id="UYYB01105163">
    <property type="protein sequence ID" value="VDM79446.1"/>
    <property type="molecule type" value="Genomic_DNA"/>
</dbReference>
<gene>
    <name evidence="2" type="ORF">SVUK_LOCUS14444</name>
</gene>
<feature type="compositionally biased region" description="Gly residues" evidence="1">
    <location>
        <begin position="134"/>
        <end position="158"/>
    </location>
</feature>
<dbReference type="Gene3D" id="6.10.250.1170">
    <property type="match status" value="1"/>
</dbReference>
<feature type="compositionally biased region" description="Low complexity" evidence="1">
    <location>
        <begin position="123"/>
        <end position="133"/>
    </location>
</feature>
<sequence>MEKQRRAQLEEELKEARRRLESDMELAYQDYQAQMLREDLQRRQQELERLEAARRERLNMRAATGGPGGPPGGPSLNMGAPMQFGQSGPFGQSMAGGPMGGPMGGPPMGGPPMGGHYQPQSFQQGPPNQMQSQGGPGGPMGAGLQGGPGAQNGPGAQGGQRPAANNMLEGVQRLLQIFKNEPGQQRPSSGGPNSFGGGPGPMGFVGGPGGPGDYPPEKRMRR</sequence>
<dbReference type="AlphaFoldDB" id="A0A3P7J829"/>
<dbReference type="Proteomes" id="UP000270094">
    <property type="component" value="Unassembled WGS sequence"/>
</dbReference>
<feature type="compositionally biased region" description="Gly residues" evidence="1">
    <location>
        <begin position="193"/>
        <end position="212"/>
    </location>
</feature>
<proteinExistence type="predicted"/>
<evidence type="ECO:0000256" key="1">
    <source>
        <dbReference type="SAM" id="MobiDB-lite"/>
    </source>
</evidence>
<protein>
    <submittedName>
        <fullName evidence="2">Uncharacterized protein</fullName>
    </submittedName>
</protein>